<keyword evidence="7 9" id="KW-0647">Proteasome</keyword>
<evidence type="ECO:0000313" key="11">
    <source>
        <dbReference type="EMBL" id="KUO40722.1"/>
    </source>
</evidence>
<evidence type="ECO:0000256" key="9">
    <source>
        <dbReference type="HAMAP-Rule" id="MF_02113"/>
    </source>
</evidence>
<evidence type="ECO:0000256" key="1">
    <source>
        <dbReference type="ARBA" id="ARBA00001198"/>
    </source>
</evidence>
<dbReference type="InterPro" id="IPR000243">
    <property type="entry name" value="Pept_T1A_subB"/>
</dbReference>
<dbReference type="FunFam" id="3.60.20.10:FF:000049">
    <property type="entry name" value="Proteasome subunit beta"/>
    <property type="match status" value="1"/>
</dbReference>
<dbReference type="GO" id="GO:0019774">
    <property type="term" value="C:proteasome core complex, beta-subunit complex"/>
    <property type="evidence" value="ECO:0007669"/>
    <property type="project" value="UniProtKB-UniRule"/>
</dbReference>
<comment type="function">
    <text evidence="9">Component of the proteasome core, a large protease complex with broad specificity involved in protein degradation.</text>
</comment>
<dbReference type="Proteomes" id="UP000074294">
    <property type="component" value="Unassembled WGS sequence"/>
</dbReference>
<comment type="subcellular location">
    <subcellularLocation>
        <location evidence="9">Cytoplasm</location>
    </subcellularLocation>
</comment>
<dbReference type="PROSITE" id="PS51476">
    <property type="entry name" value="PROTEASOME_BETA_2"/>
    <property type="match status" value="1"/>
</dbReference>
<dbReference type="GO" id="GO:0004298">
    <property type="term" value="F:threonine-type endopeptidase activity"/>
    <property type="evidence" value="ECO:0007669"/>
    <property type="project" value="UniProtKB-UniRule"/>
</dbReference>
<dbReference type="PANTHER" id="PTHR32194:SF0">
    <property type="entry name" value="ATP-DEPENDENT PROTEASE SUBUNIT HSLV"/>
    <property type="match status" value="1"/>
</dbReference>
<dbReference type="InterPro" id="IPR016050">
    <property type="entry name" value="Proteasome_bsu_CS"/>
</dbReference>
<dbReference type="InterPro" id="IPR019983">
    <property type="entry name" value="Pept_T1A_Psome_bsu_arc"/>
</dbReference>
<dbReference type="PROSITE" id="PS00854">
    <property type="entry name" value="PROTEASOME_BETA_1"/>
    <property type="match status" value="1"/>
</dbReference>
<dbReference type="NCBIfam" id="TIGR03634">
    <property type="entry name" value="arc_protsome_B"/>
    <property type="match status" value="1"/>
</dbReference>
<name>A0A147JW63_HADYE</name>
<feature type="active site" description="Nucleophile" evidence="9 10">
    <location>
        <position position="12"/>
    </location>
</feature>
<feature type="propeptide" id="PRO_5007939633" description="Removed in mature form; by autocatalysis" evidence="9">
    <location>
        <begin position="1"/>
        <end position="11"/>
    </location>
</feature>
<dbReference type="GO" id="GO:0005737">
    <property type="term" value="C:cytoplasm"/>
    <property type="evidence" value="ECO:0007669"/>
    <property type="project" value="UniProtKB-SubCell"/>
</dbReference>
<dbReference type="Pfam" id="PF00227">
    <property type="entry name" value="Proteasome"/>
    <property type="match status" value="1"/>
</dbReference>
<evidence type="ECO:0000256" key="7">
    <source>
        <dbReference type="ARBA" id="ARBA00022942"/>
    </source>
</evidence>
<accession>A0A147JW63</accession>
<keyword evidence="4 9" id="KW-0888">Threonine protease</keyword>
<evidence type="ECO:0000256" key="6">
    <source>
        <dbReference type="ARBA" id="ARBA00022813"/>
    </source>
</evidence>
<protein>
    <recommendedName>
        <fullName evidence="9">Proteasome subunit beta</fullName>
        <ecNumber evidence="9">3.4.25.1</ecNumber>
    </recommendedName>
    <alternativeName>
        <fullName evidence="9">20S proteasome beta subunit</fullName>
    </alternativeName>
    <alternativeName>
        <fullName evidence="9">Proteasome core protein PsmB</fullName>
    </alternativeName>
</protein>
<comment type="activity regulation">
    <text evidence="9">The formation of the proteasomal ATPase PAN-20S proteasome complex, via the docking of the C-termini of PAN into the intersubunit pockets in the alpha-rings, triggers opening of the gate for substrate entry. Interconversion between the open-gate and close-gate conformations leads to a dynamic regulation of the 20S proteasome proteolysis activity.</text>
</comment>
<dbReference type="InterPro" id="IPR029055">
    <property type="entry name" value="Ntn_hydrolases_N"/>
</dbReference>
<proteinExistence type="inferred from homology"/>
<keyword evidence="3 9" id="KW-0645">Protease</keyword>
<comment type="caution">
    <text evidence="11">The sequence shown here is derived from an EMBL/GenBank/DDBJ whole genome shotgun (WGS) entry which is preliminary data.</text>
</comment>
<dbReference type="AlphaFoldDB" id="A0A147JW63"/>
<comment type="subunit">
    <text evidence="9">The 20S proteasome core is composed of 14 alpha and 14 beta subunits that assemble into four stacked heptameric rings, resulting in a barrel-shaped structure. The two inner rings, each composed of seven catalytic beta subunits, are sandwiched by two outer rings, each composed of seven alpha subunits. The catalytic chamber with the active sites is on the inside of the barrel. Has a gated structure, the ends of the cylinder being occluded by the N-termini of the alpha-subunits. Is capped at one or both ends by the proteasome regulatory ATPase, PAN.</text>
</comment>
<comment type="catalytic activity">
    <reaction evidence="1 9">
        <text>Cleavage of peptide bonds with very broad specificity.</text>
        <dbReference type="EC" id="3.4.25.1"/>
    </reaction>
</comment>
<organism evidence="11 12">
    <name type="scientific">Hadarchaeum yellowstonense</name>
    <dbReference type="NCBI Taxonomy" id="1776334"/>
    <lineage>
        <taxon>Archaea</taxon>
        <taxon>Methanobacteriati</taxon>
        <taxon>Candidatus Hadarchaeota</taxon>
        <taxon>Candidatus Hadarchaeia</taxon>
        <taxon>Candidatus Hadarchaeales</taxon>
        <taxon>Candidatus Hadarchaeaceae</taxon>
        <taxon>Candidatus Hadarchaeum</taxon>
    </lineage>
</organism>
<dbReference type="SUPFAM" id="SSF56235">
    <property type="entry name" value="N-terminal nucleophile aminohydrolases (Ntn hydrolases)"/>
    <property type="match status" value="1"/>
</dbReference>
<dbReference type="PRINTS" id="PR00141">
    <property type="entry name" value="PROTEASOME"/>
</dbReference>
<dbReference type="HAMAP" id="MF_02113_A">
    <property type="entry name" value="Proteasome_B_A"/>
    <property type="match status" value="1"/>
</dbReference>
<dbReference type="EMBL" id="LQMQ01000036">
    <property type="protein sequence ID" value="KUO40722.1"/>
    <property type="molecule type" value="Genomic_DNA"/>
</dbReference>
<evidence type="ECO:0000256" key="5">
    <source>
        <dbReference type="ARBA" id="ARBA00022801"/>
    </source>
</evidence>
<keyword evidence="5 9" id="KW-0378">Hydrolase</keyword>
<dbReference type="GO" id="GO:0010498">
    <property type="term" value="P:proteasomal protein catabolic process"/>
    <property type="evidence" value="ECO:0007669"/>
    <property type="project" value="UniProtKB-UniRule"/>
</dbReference>
<evidence type="ECO:0000256" key="8">
    <source>
        <dbReference type="ARBA" id="ARBA00023145"/>
    </source>
</evidence>
<evidence type="ECO:0000256" key="3">
    <source>
        <dbReference type="ARBA" id="ARBA00022670"/>
    </source>
</evidence>
<dbReference type="Gene3D" id="3.60.20.10">
    <property type="entry name" value="Glutamine Phosphoribosylpyrophosphate, subunit 1, domain 1"/>
    <property type="match status" value="1"/>
</dbReference>
<evidence type="ECO:0000256" key="2">
    <source>
        <dbReference type="ARBA" id="ARBA00022490"/>
    </source>
</evidence>
<dbReference type="STRING" id="1776334.APZ16_00980"/>
<evidence type="ECO:0000256" key="10">
    <source>
        <dbReference type="PIRSR" id="PIRSR600243-1"/>
    </source>
</evidence>
<gene>
    <name evidence="9" type="primary">psmB</name>
    <name evidence="11" type="ORF">APZ16_00980</name>
</gene>
<sequence>MSEPKFENLKGTTTVGIVCRDGVVLATDSRATMGYLVASKKSRKIYSITDRIAFTTAGGVADTEQLVSMMRAEAGYYAMHEGTPMTVSACAKMVSNLMNSYLYYANLLVGGMDDDTPRLFFIDMDGGMIEEKMVATGSGSPVAYGVLETEFREDMKTEEAIPIAIKAIRTAMKRDIATGNEVMVAVVTKKGYRELTPDEIKKLA</sequence>
<evidence type="ECO:0000313" key="12">
    <source>
        <dbReference type="Proteomes" id="UP000074294"/>
    </source>
</evidence>
<dbReference type="EC" id="3.4.25.1" evidence="9"/>
<reference evidence="11 12" key="1">
    <citation type="journal article" date="2016" name="Nat. Microbiol.">
        <title>Genomic inference of the metabolism of cosmopolitan subsurface Archaea, Hadesarchaea.</title>
        <authorList>
            <person name="Baker B.J."/>
            <person name="Saw J.H."/>
            <person name="Lind A.E."/>
            <person name="Lazar C.S."/>
            <person name="Hinrichs K.-U."/>
            <person name="Teske A.P."/>
            <person name="Ettema T.J."/>
        </authorList>
    </citation>
    <scope>NUCLEOTIDE SEQUENCE [LARGE SCALE GENOMIC DNA]</scope>
</reference>
<dbReference type="InterPro" id="IPR023333">
    <property type="entry name" value="Proteasome_suB-type"/>
</dbReference>
<dbReference type="InterPro" id="IPR001353">
    <property type="entry name" value="Proteasome_sua/b"/>
</dbReference>
<feature type="chain" id="PRO_5023490231" description="Proteasome subunit beta" evidence="9">
    <location>
        <begin position="12"/>
        <end position="204"/>
    </location>
</feature>
<comment type="similarity">
    <text evidence="9">Belongs to the peptidase T1B family.</text>
</comment>
<dbReference type="PANTHER" id="PTHR32194">
    <property type="entry name" value="METALLOPROTEASE TLDD"/>
    <property type="match status" value="1"/>
</dbReference>
<keyword evidence="6 9" id="KW-0068">Autocatalytic cleavage</keyword>
<keyword evidence="2 9" id="KW-0963">Cytoplasm</keyword>
<keyword evidence="8 9" id="KW-0865">Zymogen</keyword>
<evidence type="ECO:0000256" key="4">
    <source>
        <dbReference type="ARBA" id="ARBA00022698"/>
    </source>
</evidence>